<name>A0A8S5S0Q5_9CAUD</name>
<reference evidence="1" key="1">
    <citation type="journal article" date="2021" name="Proc. Natl. Acad. Sci. U.S.A.">
        <title>A Catalog of Tens of Thousands of Viruses from Human Metagenomes Reveals Hidden Associations with Chronic Diseases.</title>
        <authorList>
            <person name="Tisza M.J."/>
            <person name="Buck C.B."/>
        </authorList>
    </citation>
    <scope>NUCLEOTIDE SEQUENCE</scope>
    <source>
        <strain evidence="1">Ct8Lf7</strain>
    </source>
</reference>
<evidence type="ECO:0000313" key="1">
    <source>
        <dbReference type="EMBL" id="DAF44612.1"/>
    </source>
</evidence>
<protein>
    <submittedName>
        <fullName evidence="1">Uncharacterized protein</fullName>
    </submittedName>
</protein>
<proteinExistence type="predicted"/>
<dbReference type="EMBL" id="BK032511">
    <property type="protein sequence ID" value="DAF44612.1"/>
    <property type="molecule type" value="Genomic_DNA"/>
</dbReference>
<organism evidence="1">
    <name type="scientific">Podoviridae sp. ct8Lf7</name>
    <dbReference type="NCBI Taxonomy" id="2827723"/>
    <lineage>
        <taxon>Viruses</taxon>
        <taxon>Duplodnaviria</taxon>
        <taxon>Heunggongvirae</taxon>
        <taxon>Uroviricota</taxon>
        <taxon>Caudoviricetes</taxon>
    </lineage>
</organism>
<accession>A0A8S5S0Q5</accession>
<sequence length="55" mass="6398">MYVLSCKTIRKSFSFFPFLACFKFHLLHKGIPNIMFFRQISLFQSILGSLGIPLL</sequence>